<dbReference type="EMBL" id="JABANP010000263">
    <property type="protein sequence ID" value="KAF4685445.1"/>
    <property type="molecule type" value="Genomic_DNA"/>
</dbReference>
<gene>
    <name evidence="1" type="ORF">FOZ60_006561</name>
</gene>
<name>A0A7J6NNQ2_PEROL</name>
<dbReference type="InterPro" id="IPR043502">
    <property type="entry name" value="DNA/RNA_pol_sf"/>
</dbReference>
<dbReference type="Gene3D" id="3.30.420.10">
    <property type="entry name" value="Ribonuclease H-like superfamily/Ribonuclease H"/>
    <property type="match status" value="1"/>
</dbReference>
<comment type="caution">
    <text evidence="1">The sequence shown here is derived from an EMBL/GenBank/DDBJ whole genome shotgun (WGS) entry which is preliminary data.</text>
</comment>
<dbReference type="InterPro" id="IPR036397">
    <property type="entry name" value="RNaseH_sf"/>
</dbReference>
<accession>A0A7J6NNQ2</accession>
<dbReference type="SUPFAM" id="SSF53098">
    <property type="entry name" value="Ribonuclease H-like"/>
    <property type="match status" value="1"/>
</dbReference>
<dbReference type="SUPFAM" id="SSF56672">
    <property type="entry name" value="DNA/RNA polymerases"/>
    <property type="match status" value="1"/>
</dbReference>
<evidence type="ECO:0000313" key="2">
    <source>
        <dbReference type="Proteomes" id="UP000541610"/>
    </source>
</evidence>
<dbReference type="InterPro" id="IPR012337">
    <property type="entry name" value="RNaseH-like_sf"/>
</dbReference>
<proteinExistence type="predicted"/>
<sequence length="1125" mass="124158">MVLILRGLRADWCTLPRRIRLVLDLRSLNSALPSCTVKVAALWQVLCSLRLISPECIGASDVRAAFYAVRLCSDDDAFLKFLKVRTGIGDYVVNRVGFGVSPGPLALVDTLGRAVRSYRASDTSQAGYIVDYLDDVHCFGQALRVVANLARLIYLLSCSAFCSQLKKLGIAAVTEQREIINQALQEYGIDIAAADSVSVFGLDFSYAVVSALHDGDLLTVDCRRTARLTKAPTFFDLEPVLCDSHSKKAFYCVAGLLSFDPCRMHSASRLLADVLRACIGRWFSSTSWDGCCRLSTLSEDDRLAYIELVRWGRLLCEEERGPCRHTTSVMPLTSGDSPAAVTLNVSSDASLYGGGVVICRQLPNGGDETVLTDALRFSPRQTFYSSNRRELLVCLQALRAVSALLDFVRSVATAQDRGLQIKVNFVSDNSSSVSWIGNPEAVLRLQSSKALEKRAIVRLVDAITLEVDAIRTACGEGNFSVSHVSGNANKLADEESRRLDRVVADSNGRSLGLLTSHPKTTSGLLVSDITDHGSTDDSCCSAFDLCDSGTACGFCSTLTEDIIQLGDLSVESDYLNSHKSVLCLQDYCCLVREDPGLPVGDSPDPHCGRLIRSVTDAIFTVRDSLYVASQGTDNSNSVIHYDLFRLWNDDDVLAAAHSAQGGGEVDRSRRPVAASPLQLDGSAAIKDVMTHRCGLPSAHRACKHGNLPFNVGSIKLYHLPTAVRLCKEVLAGCLPCRILRANRTWSAPSGMSSDEQVTVADMFKTPPYTYASCDVLSVGEGCKLLTVQCRASRHICWKHIEHEDTKSIVEALKRVRRTVRGLRYLYADQASYHRSPVFRQRLRDELGCELTLIPRHSPWCGANERHHAVALDMLRQLLRHDAGRIAKLCGPDRQDLYDQVTLLHNGMPMGVYTLQGSAEVAVTRDMLCMGYTRLDSCSTASQVKPSLPWVPYKAYASARNVYLSHMWSHIKKQNSRLHPLPRCDDSHLYFPGAPVLVYNGSPRRLSASFALAHVRERVSTHRISVVHTNGSVTVENLRNVTAIYRCDRDSSSGRAIGASLLHMPLRVWIPDKQGTGDWYYGRVVDHIGDDEVLICWDRRNPDDSEWLRLWQEKWEPLTDSGDMSP</sequence>
<organism evidence="1 2">
    <name type="scientific">Perkinsus olseni</name>
    <name type="common">Perkinsus atlanticus</name>
    <dbReference type="NCBI Taxonomy" id="32597"/>
    <lineage>
        <taxon>Eukaryota</taxon>
        <taxon>Sar</taxon>
        <taxon>Alveolata</taxon>
        <taxon>Perkinsozoa</taxon>
        <taxon>Perkinsea</taxon>
        <taxon>Perkinsida</taxon>
        <taxon>Perkinsidae</taxon>
        <taxon>Perkinsus</taxon>
    </lineage>
</organism>
<evidence type="ECO:0000313" key="1">
    <source>
        <dbReference type="EMBL" id="KAF4685445.1"/>
    </source>
</evidence>
<dbReference type="AlphaFoldDB" id="A0A7J6NNQ2"/>
<dbReference type="GO" id="GO:0003676">
    <property type="term" value="F:nucleic acid binding"/>
    <property type="evidence" value="ECO:0007669"/>
    <property type="project" value="InterPro"/>
</dbReference>
<dbReference type="Proteomes" id="UP000541610">
    <property type="component" value="Unassembled WGS sequence"/>
</dbReference>
<reference evidence="1 2" key="1">
    <citation type="submission" date="2020-04" db="EMBL/GenBank/DDBJ databases">
        <title>Perkinsus olseni comparative genomics.</title>
        <authorList>
            <person name="Bogema D.R."/>
        </authorList>
    </citation>
    <scope>NUCLEOTIDE SEQUENCE [LARGE SCALE GENOMIC DNA]</scope>
    <source>
        <strain evidence="1">00978-12</strain>
    </source>
</reference>
<dbReference type="OrthoDB" id="10349654at2759"/>
<protein>
    <submittedName>
        <fullName evidence="1">Uncharacterized protein</fullName>
    </submittedName>
</protein>